<dbReference type="Proteomes" id="UP000193622">
    <property type="component" value="Unassembled WGS sequence"/>
</dbReference>
<gene>
    <name evidence="4" type="ORF">AWC12_07490</name>
</gene>
<comment type="caution">
    <text evidence="4">The sequence shown here is derived from an EMBL/GenBank/DDBJ whole genome shotgun (WGS) entry which is preliminary data.</text>
</comment>
<dbReference type="InterPro" id="IPR003399">
    <property type="entry name" value="Mce/MlaD"/>
</dbReference>
<organism evidence="4 5">
    <name type="scientific">Mycolicibacterium iranicum</name>
    <name type="common">Mycobacterium iranicum</name>
    <dbReference type="NCBI Taxonomy" id="912594"/>
    <lineage>
        <taxon>Bacteria</taxon>
        <taxon>Bacillati</taxon>
        <taxon>Actinomycetota</taxon>
        <taxon>Actinomycetes</taxon>
        <taxon>Mycobacteriales</taxon>
        <taxon>Mycobacteriaceae</taxon>
        <taxon>Mycolicibacterium</taxon>
    </lineage>
</organism>
<feature type="transmembrane region" description="Helical" evidence="1">
    <location>
        <begin position="12"/>
        <end position="31"/>
    </location>
</feature>
<sequence length="400" mass="42723">MGAAVTRSYRLAGALLVIVAVAVMTLIYLQFRGALTPSVQLTVLAPRAGLVLDPGSKVTLDGVPIGRVTRVELISDEEVPSARILVDVEPKYLPVLPVNVETTITASTVFGNKYVSFRSPRDPQRPVTSSDVLQVASGSVTTEFNSLFEAVTDIAEKVDPIELNMTLKATATALTGLGDDFGRSLIDANSVLGRVNPRMPQLRQDIDRLADLAEIYQGAAQPLLDGLRDALVTVRTLDDEQDSLDAALLATLGFAESGADTVERSTPFLVRGQTDLTSTAELLDEYSPALFCTIRNYHDVAPKVSAALGKNGYAAVTSTELLGGAAPYVYPDNLPRTNARGGPGGAPGCWQPITRDLWPAPALVMDTGASVAPYNHFELGQPLLNEYVWGRQVGEYTVNP</sequence>
<evidence type="ECO:0000313" key="4">
    <source>
        <dbReference type="EMBL" id="ORV90572.1"/>
    </source>
</evidence>
<dbReference type="AlphaFoldDB" id="A0A1X1WVI0"/>
<evidence type="ECO:0000259" key="3">
    <source>
        <dbReference type="Pfam" id="PF11887"/>
    </source>
</evidence>
<protein>
    <submittedName>
        <fullName evidence="4">MCE-family protein MCE1A</fullName>
    </submittedName>
</protein>
<accession>A0A1X1WVI0</accession>
<proteinExistence type="predicted"/>
<dbReference type="Pfam" id="PF02470">
    <property type="entry name" value="MlaD"/>
    <property type="match status" value="1"/>
</dbReference>
<dbReference type="Pfam" id="PF11887">
    <property type="entry name" value="Mce4_CUP1"/>
    <property type="match status" value="1"/>
</dbReference>
<keyword evidence="1" id="KW-0472">Membrane</keyword>
<dbReference type="PANTHER" id="PTHR33371">
    <property type="entry name" value="INTERMEMBRANE PHOSPHOLIPID TRANSPORT SYSTEM BINDING PROTEIN MLAD-RELATED"/>
    <property type="match status" value="1"/>
</dbReference>
<feature type="domain" description="Mammalian cell entry C-terminal" evidence="3">
    <location>
        <begin position="125"/>
        <end position="343"/>
    </location>
</feature>
<dbReference type="InterPro" id="IPR052336">
    <property type="entry name" value="MlaD_Phospholipid_Transporter"/>
</dbReference>
<dbReference type="GO" id="GO:0005576">
    <property type="term" value="C:extracellular region"/>
    <property type="evidence" value="ECO:0007669"/>
    <property type="project" value="TreeGrafter"/>
</dbReference>
<dbReference type="GO" id="GO:0051701">
    <property type="term" value="P:biological process involved in interaction with host"/>
    <property type="evidence" value="ECO:0007669"/>
    <property type="project" value="TreeGrafter"/>
</dbReference>
<name>A0A1X1WVI0_MYCIR</name>
<evidence type="ECO:0000313" key="5">
    <source>
        <dbReference type="Proteomes" id="UP000193622"/>
    </source>
</evidence>
<dbReference type="EMBL" id="LQPC01000020">
    <property type="protein sequence ID" value="ORV90572.1"/>
    <property type="molecule type" value="Genomic_DNA"/>
</dbReference>
<dbReference type="InterPro" id="IPR005693">
    <property type="entry name" value="Mce"/>
</dbReference>
<feature type="domain" description="Mce/MlaD" evidence="2">
    <location>
        <begin position="38"/>
        <end position="118"/>
    </location>
</feature>
<keyword evidence="1" id="KW-1133">Transmembrane helix</keyword>
<dbReference type="PANTHER" id="PTHR33371:SF19">
    <property type="entry name" value="MCE-FAMILY PROTEIN MCE4A"/>
    <property type="match status" value="1"/>
</dbReference>
<evidence type="ECO:0000259" key="2">
    <source>
        <dbReference type="Pfam" id="PF02470"/>
    </source>
</evidence>
<keyword evidence="1" id="KW-0812">Transmembrane</keyword>
<reference evidence="4 5" key="1">
    <citation type="submission" date="2016-01" db="EMBL/GenBank/DDBJ databases">
        <title>The new phylogeny of the genus Mycobacterium.</title>
        <authorList>
            <person name="Tarcisio F."/>
            <person name="Conor M."/>
            <person name="Antonella G."/>
            <person name="Elisabetta G."/>
            <person name="Giulia F.S."/>
            <person name="Sara T."/>
            <person name="Anna F."/>
            <person name="Clotilde B."/>
            <person name="Roberto B."/>
            <person name="Veronica D.S."/>
            <person name="Fabio R."/>
            <person name="Monica P."/>
            <person name="Olivier J."/>
            <person name="Enrico T."/>
            <person name="Nicola S."/>
        </authorList>
    </citation>
    <scope>NUCLEOTIDE SEQUENCE [LARGE SCALE GENOMIC DNA]</scope>
    <source>
        <strain evidence="4 5">DSM 45541</strain>
    </source>
</reference>
<evidence type="ECO:0000256" key="1">
    <source>
        <dbReference type="SAM" id="Phobius"/>
    </source>
</evidence>
<dbReference type="NCBIfam" id="TIGR00996">
    <property type="entry name" value="Mtu_fam_mce"/>
    <property type="match status" value="1"/>
</dbReference>
<dbReference type="InterPro" id="IPR024516">
    <property type="entry name" value="Mce_C"/>
</dbReference>